<dbReference type="InterPro" id="IPR006385">
    <property type="entry name" value="HAD_hydro_SerB1"/>
</dbReference>
<comment type="similarity">
    <text evidence="1">Belongs to the HAD-like hydrolase superfamily. SerB family.</text>
</comment>
<dbReference type="EMBL" id="AP012057">
    <property type="protein sequence ID" value="BAN02815.1"/>
    <property type="molecule type" value="Genomic_DNA"/>
</dbReference>
<dbReference type="NCBIfam" id="TIGR01490">
    <property type="entry name" value="HAD-SF-IB-hyp1"/>
    <property type="match status" value="1"/>
</dbReference>
<dbReference type="Gene3D" id="3.40.50.1000">
    <property type="entry name" value="HAD superfamily/HAD-like"/>
    <property type="match status" value="1"/>
</dbReference>
<dbReference type="Gene3D" id="1.20.1440.100">
    <property type="entry name" value="SG protein - dephosphorylation function"/>
    <property type="match status" value="1"/>
</dbReference>
<dbReference type="Proteomes" id="UP000011863">
    <property type="component" value="Chromosome"/>
</dbReference>
<dbReference type="PANTHER" id="PTHR43344">
    <property type="entry name" value="PHOSPHOSERINE PHOSPHATASE"/>
    <property type="match status" value="1"/>
</dbReference>
<dbReference type="InterPro" id="IPR036412">
    <property type="entry name" value="HAD-like_sf"/>
</dbReference>
<dbReference type="PANTHER" id="PTHR43344:SF14">
    <property type="entry name" value="HAD-IB FAMILY HYDROLASE"/>
    <property type="match status" value="1"/>
</dbReference>
<dbReference type="Pfam" id="PF12710">
    <property type="entry name" value="HAD"/>
    <property type="match status" value="1"/>
</dbReference>
<keyword evidence="3" id="KW-1185">Reference proteome</keyword>
<protein>
    <recommendedName>
        <fullName evidence="4">Hydrolase</fullName>
    </recommendedName>
</protein>
<dbReference type="SUPFAM" id="SSF56784">
    <property type="entry name" value="HAD-like"/>
    <property type="match status" value="1"/>
</dbReference>
<sequence>MSEAPAEGRGTVAAFDVDGTITTRDCVVPFMRRITGARRIVPRLGVRAHQTLPTLLRRDRDRLKALASAAAFRGHRESEVRRRGAEFAQFVHDHWLRSDTMERFAEHRTAGHTIVLVSASFEVYLQPLAELLGAHGVLATKLAASDDVLTGALDGPNCRGPEKVRRLHAWLDQHHGGRSGLRVEAYGDSPGDREMLADADVAHWVNRGRAA</sequence>
<dbReference type="GO" id="GO:0005737">
    <property type="term" value="C:cytoplasm"/>
    <property type="evidence" value="ECO:0007669"/>
    <property type="project" value="TreeGrafter"/>
</dbReference>
<evidence type="ECO:0008006" key="4">
    <source>
        <dbReference type="Google" id="ProtNLM"/>
    </source>
</evidence>
<accession>A0A6C7ECF8</accession>
<reference evidence="2 3" key="1">
    <citation type="journal article" date="2013" name="Int. J. Syst. Evol. Microbiol.">
        <title>Ilumatobacter nonamiense sp. nov. and Ilumatobacter coccineum sp. nov., isolated from seashore sand.</title>
        <authorList>
            <person name="Matsumoto A."/>
            <person name="Kasai H."/>
            <person name="Matsuo Y."/>
            <person name="Shizuri Y."/>
            <person name="Ichikawa N."/>
            <person name="Fujita N."/>
            <person name="Omura S."/>
            <person name="Takahashi Y."/>
        </authorList>
    </citation>
    <scope>NUCLEOTIDE SEQUENCE [LARGE SCALE GENOMIC DNA]</scope>
    <source>
        <strain evidence="3">NBRC 103263 / KCTC 29153 / YM16-304</strain>
    </source>
</reference>
<dbReference type="AlphaFoldDB" id="A0A6C7ECF8"/>
<evidence type="ECO:0000313" key="2">
    <source>
        <dbReference type="EMBL" id="BAN02815.1"/>
    </source>
</evidence>
<gene>
    <name evidence="2" type="ORF">YM304_25010</name>
</gene>
<evidence type="ECO:0000313" key="3">
    <source>
        <dbReference type="Proteomes" id="UP000011863"/>
    </source>
</evidence>
<evidence type="ECO:0000256" key="1">
    <source>
        <dbReference type="ARBA" id="ARBA00009184"/>
    </source>
</evidence>
<name>A0A6C7ECF8_ILUCY</name>
<dbReference type="GO" id="GO:0006564">
    <property type="term" value="P:L-serine biosynthetic process"/>
    <property type="evidence" value="ECO:0007669"/>
    <property type="project" value="TreeGrafter"/>
</dbReference>
<dbReference type="InterPro" id="IPR050582">
    <property type="entry name" value="HAD-like_SerB"/>
</dbReference>
<organism evidence="2 3">
    <name type="scientific">Ilumatobacter coccineus (strain NBRC 103263 / KCTC 29153 / YM16-304)</name>
    <dbReference type="NCBI Taxonomy" id="1313172"/>
    <lineage>
        <taxon>Bacteria</taxon>
        <taxon>Bacillati</taxon>
        <taxon>Actinomycetota</taxon>
        <taxon>Acidimicrobiia</taxon>
        <taxon>Acidimicrobiales</taxon>
        <taxon>Ilumatobacteraceae</taxon>
        <taxon>Ilumatobacter</taxon>
    </lineage>
</organism>
<dbReference type="GO" id="GO:0000287">
    <property type="term" value="F:magnesium ion binding"/>
    <property type="evidence" value="ECO:0007669"/>
    <property type="project" value="TreeGrafter"/>
</dbReference>
<dbReference type="RefSeq" id="WP_015442062.1">
    <property type="nucleotide sequence ID" value="NC_020520.1"/>
</dbReference>
<dbReference type="OrthoDB" id="25607at2"/>
<dbReference type="InterPro" id="IPR023214">
    <property type="entry name" value="HAD_sf"/>
</dbReference>
<dbReference type="KEGG" id="aym:YM304_25010"/>
<dbReference type="NCBIfam" id="TIGR01488">
    <property type="entry name" value="HAD-SF-IB"/>
    <property type="match status" value="1"/>
</dbReference>
<dbReference type="GO" id="GO:0036424">
    <property type="term" value="F:L-phosphoserine phosphatase activity"/>
    <property type="evidence" value="ECO:0007669"/>
    <property type="project" value="TreeGrafter"/>
</dbReference>
<proteinExistence type="inferred from homology"/>